<dbReference type="EMBL" id="HACM01011268">
    <property type="protein sequence ID" value="CRZ11710.1"/>
    <property type="molecule type" value="Transcribed_RNA"/>
</dbReference>
<sequence length="130" mass="14533">QFMVAIESLNLRISAGVLKKKQHSACIRVVPPFHQTICSLQATTSVYTIHATSTCSLYWKFCGKCASNHDQSRIRLSFGTSFRSTGTTRLLSTILPLKSNDGTQPRKLLFITVSQSAKHTFKRTEVEVLE</sequence>
<evidence type="ECO:0000313" key="1">
    <source>
        <dbReference type="EMBL" id="CRZ11710.1"/>
    </source>
</evidence>
<accession>A0A0H5RBV0</accession>
<feature type="non-terminal residue" evidence="1">
    <location>
        <position position="1"/>
    </location>
</feature>
<name>A0A0H5RBV0_9EUKA</name>
<protein>
    <submittedName>
        <fullName evidence="1">Uncharacterized protein</fullName>
    </submittedName>
</protein>
<dbReference type="AlphaFoldDB" id="A0A0H5RBV0"/>
<proteinExistence type="predicted"/>
<organism evidence="1">
    <name type="scientific">Spongospora subterranea</name>
    <dbReference type="NCBI Taxonomy" id="70186"/>
    <lineage>
        <taxon>Eukaryota</taxon>
        <taxon>Sar</taxon>
        <taxon>Rhizaria</taxon>
        <taxon>Endomyxa</taxon>
        <taxon>Phytomyxea</taxon>
        <taxon>Plasmodiophorida</taxon>
        <taxon>Plasmodiophoridae</taxon>
        <taxon>Spongospora</taxon>
    </lineage>
</organism>
<reference evidence="1" key="1">
    <citation type="submission" date="2015-04" db="EMBL/GenBank/DDBJ databases">
        <title>The genome sequence of the plant pathogenic Rhizarian Plasmodiophora brassicae reveals insights in its biotrophic life cycle and the origin of chitin synthesis.</title>
        <authorList>
            <person name="Schwelm A."/>
            <person name="Fogelqvist J."/>
            <person name="Knaust A."/>
            <person name="Julke S."/>
            <person name="Lilja T."/>
            <person name="Dhandapani V."/>
            <person name="Bonilla-Rosso G."/>
            <person name="Karlsson M."/>
            <person name="Shevchenko A."/>
            <person name="Choi S.R."/>
            <person name="Kim H.G."/>
            <person name="Park J.Y."/>
            <person name="Lim Y.P."/>
            <person name="Ludwig-Muller J."/>
            <person name="Dixelius C."/>
        </authorList>
    </citation>
    <scope>NUCLEOTIDE SEQUENCE</scope>
    <source>
        <tissue evidence="1">Potato root galls</tissue>
    </source>
</reference>